<reference evidence="1" key="5">
    <citation type="journal article" date="2021" name="G3 (Bethesda)">
        <title>Aegilops tauschii genome assembly Aet v5.0 features greater sequence contiguity and improved annotation.</title>
        <authorList>
            <person name="Wang L."/>
            <person name="Zhu T."/>
            <person name="Rodriguez J.C."/>
            <person name="Deal K.R."/>
            <person name="Dubcovsky J."/>
            <person name="McGuire P.E."/>
            <person name="Lux T."/>
            <person name="Spannagl M."/>
            <person name="Mayer K.F.X."/>
            <person name="Baldrich P."/>
            <person name="Meyers B.C."/>
            <person name="Huo N."/>
            <person name="Gu Y.Q."/>
            <person name="Zhou H."/>
            <person name="Devos K.M."/>
            <person name="Bennetzen J.L."/>
            <person name="Unver T."/>
            <person name="Budak H."/>
            <person name="Gulick P.J."/>
            <person name="Galiba G."/>
            <person name="Kalapos B."/>
            <person name="Nelson D.R."/>
            <person name="Li P."/>
            <person name="You F.M."/>
            <person name="Luo M.C."/>
            <person name="Dvorak J."/>
        </authorList>
    </citation>
    <scope>NUCLEOTIDE SEQUENCE [LARGE SCALE GENOMIC DNA]</scope>
    <source>
        <strain evidence="1">cv. AL8/78</strain>
    </source>
</reference>
<evidence type="ECO:0000313" key="2">
    <source>
        <dbReference type="Proteomes" id="UP000015105"/>
    </source>
</evidence>
<sequence>ISALGIAYTLILTTPTFNKFKVSSRPCNNGSSTNDHHLLLCHHHRALFLVNCCSY</sequence>
<keyword evidence="2" id="KW-1185">Reference proteome</keyword>
<reference evidence="1" key="3">
    <citation type="journal article" date="2017" name="Nature">
        <title>Genome sequence of the progenitor of the wheat D genome Aegilops tauschii.</title>
        <authorList>
            <person name="Luo M.C."/>
            <person name="Gu Y.Q."/>
            <person name="Puiu D."/>
            <person name="Wang H."/>
            <person name="Twardziok S.O."/>
            <person name="Deal K.R."/>
            <person name="Huo N."/>
            <person name="Zhu T."/>
            <person name="Wang L."/>
            <person name="Wang Y."/>
            <person name="McGuire P.E."/>
            <person name="Liu S."/>
            <person name="Long H."/>
            <person name="Ramasamy R.K."/>
            <person name="Rodriguez J.C."/>
            <person name="Van S.L."/>
            <person name="Yuan L."/>
            <person name="Wang Z."/>
            <person name="Xia Z."/>
            <person name="Xiao L."/>
            <person name="Anderson O.D."/>
            <person name="Ouyang S."/>
            <person name="Liang Y."/>
            <person name="Zimin A.V."/>
            <person name="Pertea G."/>
            <person name="Qi P."/>
            <person name="Bennetzen J.L."/>
            <person name="Dai X."/>
            <person name="Dawson M.W."/>
            <person name="Muller H.G."/>
            <person name="Kugler K."/>
            <person name="Rivarola-Duarte L."/>
            <person name="Spannagl M."/>
            <person name="Mayer K.F.X."/>
            <person name="Lu F.H."/>
            <person name="Bevan M.W."/>
            <person name="Leroy P."/>
            <person name="Li P."/>
            <person name="You F.M."/>
            <person name="Sun Q."/>
            <person name="Liu Z."/>
            <person name="Lyons E."/>
            <person name="Wicker T."/>
            <person name="Salzberg S.L."/>
            <person name="Devos K.M."/>
            <person name="Dvorak J."/>
        </authorList>
    </citation>
    <scope>NUCLEOTIDE SEQUENCE [LARGE SCALE GENOMIC DNA]</scope>
    <source>
        <strain evidence="1">cv. AL8/78</strain>
    </source>
</reference>
<dbReference type="Proteomes" id="UP000015105">
    <property type="component" value="Chromosome 7D"/>
</dbReference>
<dbReference type="EnsemblPlants" id="AET7Gv20229700.3">
    <property type="protein sequence ID" value="AET7Gv20229700.3"/>
    <property type="gene ID" value="AET7Gv20229700"/>
</dbReference>
<reference evidence="2" key="1">
    <citation type="journal article" date="2014" name="Science">
        <title>Ancient hybridizations among the ancestral genomes of bread wheat.</title>
        <authorList>
            <consortium name="International Wheat Genome Sequencing Consortium,"/>
            <person name="Marcussen T."/>
            <person name="Sandve S.R."/>
            <person name="Heier L."/>
            <person name="Spannagl M."/>
            <person name="Pfeifer M."/>
            <person name="Jakobsen K.S."/>
            <person name="Wulff B.B."/>
            <person name="Steuernagel B."/>
            <person name="Mayer K.F."/>
            <person name="Olsen O.A."/>
        </authorList>
    </citation>
    <scope>NUCLEOTIDE SEQUENCE [LARGE SCALE GENOMIC DNA]</scope>
    <source>
        <strain evidence="2">cv. AL8/78</strain>
    </source>
</reference>
<protein>
    <submittedName>
        <fullName evidence="1">Uncharacterized protein</fullName>
    </submittedName>
</protein>
<evidence type="ECO:0000313" key="1">
    <source>
        <dbReference type="EnsemblPlants" id="AET7Gv20229700.3"/>
    </source>
</evidence>
<proteinExistence type="predicted"/>
<reference evidence="1" key="4">
    <citation type="submission" date="2019-03" db="UniProtKB">
        <authorList>
            <consortium name="EnsemblPlants"/>
        </authorList>
    </citation>
    <scope>IDENTIFICATION</scope>
</reference>
<dbReference type="AlphaFoldDB" id="A0A453QMJ5"/>
<dbReference type="Gramene" id="AET7Gv20229700.3">
    <property type="protein sequence ID" value="AET7Gv20229700.3"/>
    <property type="gene ID" value="AET7Gv20229700"/>
</dbReference>
<reference evidence="2" key="2">
    <citation type="journal article" date="2017" name="Nat. Plants">
        <title>The Aegilops tauschii genome reveals multiple impacts of transposons.</title>
        <authorList>
            <person name="Zhao G."/>
            <person name="Zou C."/>
            <person name="Li K."/>
            <person name="Wang K."/>
            <person name="Li T."/>
            <person name="Gao L."/>
            <person name="Zhang X."/>
            <person name="Wang H."/>
            <person name="Yang Z."/>
            <person name="Liu X."/>
            <person name="Jiang W."/>
            <person name="Mao L."/>
            <person name="Kong X."/>
            <person name="Jiao Y."/>
            <person name="Jia J."/>
        </authorList>
    </citation>
    <scope>NUCLEOTIDE SEQUENCE [LARGE SCALE GENOMIC DNA]</scope>
    <source>
        <strain evidence="2">cv. AL8/78</strain>
    </source>
</reference>
<name>A0A453QMJ5_AEGTS</name>
<organism evidence="1 2">
    <name type="scientific">Aegilops tauschii subsp. strangulata</name>
    <name type="common">Goatgrass</name>
    <dbReference type="NCBI Taxonomy" id="200361"/>
    <lineage>
        <taxon>Eukaryota</taxon>
        <taxon>Viridiplantae</taxon>
        <taxon>Streptophyta</taxon>
        <taxon>Embryophyta</taxon>
        <taxon>Tracheophyta</taxon>
        <taxon>Spermatophyta</taxon>
        <taxon>Magnoliopsida</taxon>
        <taxon>Liliopsida</taxon>
        <taxon>Poales</taxon>
        <taxon>Poaceae</taxon>
        <taxon>BOP clade</taxon>
        <taxon>Pooideae</taxon>
        <taxon>Triticodae</taxon>
        <taxon>Triticeae</taxon>
        <taxon>Triticinae</taxon>
        <taxon>Aegilops</taxon>
    </lineage>
</organism>
<accession>A0A453QMJ5</accession>